<feature type="chain" id="PRO_5039517298" description="Lipoprotein" evidence="8">
    <location>
        <begin position="27"/>
        <end position="284"/>
    </location>
</feature>
<evidence type="ECO:0000256" key="8">
    <source>
        <dbReference type="SAM" id="SignalP"/>
    </source>
</evidence>
<dbReference type="SUPFAM" id="SSF53850">
    <property type="entry name" value="Periplasmic binding protein-like II"/>
    <property type="match status" value="1"/>
</dbReference>
<keyword evidence="2 8" id="KW-0732">Signal</keyword>
<evidence type="ECO:0000256" key="2">
    <source>
        <dbReference type="ARBA" id="ARBA00022729"/>
    </source>
</evidence>
<evidence type="ECO:0000256" key="1">
    <source>
        <dbReference type="ARBA" id="ARBA00004635"/>
    </source>
</evidence>
<keyword evidence="10" id="KW-1185">Reference proteome</keyword>
<dbReference type="CDD" id="cd13597">
    <property type="entry name" value="PBP2_lipoprotein_Tp32"/>
    <property type="match status" value="1"/>
</dbReference>
<dbReference type="PIRSF" id="PIRSF002854">
    <property type="entry name" value="MetQ"/>
    <property type="match status" value="1"/>
</dbReference>
<dbReference type="EMBL" id="SPQQ01000003">
    <property type="protein sequence ID" value="TGE38423.1"/>
    <property type="molecule type" value="Genomic_DNA"/>
</dbReference>
<dbReference type="PANTHER" id="PTHR30429">
    <property type="entry name" value="D-METHIONINE-BINDING LIPOPROTEIN METQ"/>
    <property type="match status" value="1"/>
</dbReference>
<keyword evidence="5 6" id="KW-0449">Lipoprotein</keyword>
<comment type="subcellular location">
    <subcellularLocation>
        <location evidence="1">Membrane</location>
        <topology evidence="1">Lipid-anchor</topology>
    </subcellularLocation>
</comment>
<dbReference type="Gene3D" id="3.40.190.10">
    <property type="entry name" value="Periplasmic binding protein-like II"/>
    <property type="match status" value="2"/>
</dbReference>
<dbReference type="RefSeq" id="WP_135546458.1">
    <property type="nucleotide sequence ID" value="NZ_SPQQ01000003.1"/>
</dbReference>
<feature type="signal peptide" evidence="8">
    <location>
        <begin position="1"/>
        <end position="26"/>
    </location>
</feature>
<dbReference type="NCBIfam" id="TIGR00363">
    <property type="entry name" value="MetQ/NlpA family lipoprotein"/>
    <property type="match status" value="1"/>
</dbReference>
<evidence type="ECO:0000256" key="5">
    <source>
        <dbReference type="ARBA" id="ARBA00023288"/>
    </source>
</evidence>
<accession>A0A4Z0R8E7</accession>
<dbReference type="AlphaFoldDB" id="A0A4Z0R8E7"/>
<keyword evidence="4" id="KW-0564">Palmitate</keyword>
<evidence type="ECO:0000256" key="7">
    <source>
        <dbReference type="PIRSR" id="PIRSR002854-1"/>
    </source>
</evidence>
<reference evidence="9 10" key="1">
    <citation type="submission" date="2019-03" db="EMBL/GenBank/DDBJ databases">
        <title>Draft Genome Sequence of Desulfosporosinus fructosivorans Strain 63.6F, Isolated from Marine Sediment in the Baltic Sea.</title>
        <authorList>
            <person name="Hausmann B."/>
            <person name="Vandieken V."/>
            <person name="Pjevac P."/>
            <person name="Schreck K."/>
            <person name="Herbold C.W."/>
            <person name="Loy A."/>
        </authorList>
    </citation>
    <scope>NUCLEOTIDE SEQUENCE [LARGE SCALE GENOMIC DNA]</scope>
    <source>
        <strain evidence="9 10">63.6F</strain>
    </source>
</reference>
<comment type="similarity">
    <text evidence="6">Belongs to the nlpA lipoprotein family.</text>
</comment>
<evidence type="ECO:0000256" key="4">
    <source>
        <dbReference type="ARBA" id="ARBA00023139"/>
    </source>
</evidence>
<sequence length="284" mass="30552">MFNLKKTKRSVTASFIILATLSLALAGCGSAAPTSKAGSDTPATTVLKVGASPLPHAEILEYIKPALLKEGIELKVVSYTDYVRPNLDLDTGDIDANFFQHTPYLDSFNKDHNLSLVSLTNVHIEPMGIYSKKITKLDEFKNGDTLAIPNDPSNSGRALALLAKAGLIQLKDGVGIKATVQDIIGNPKSLKITPLDAPQLPRVLQDPKIAGAVINTNYALEGGLNPTKDSLFTEDKDSPYANILVIKDSRKNDPALQKLAKALTSPDVKKFIEDKYKGSIVPAF</sequence>
<protein>
    <recommendedName>
        <fullName evidence="6">Lipoprotein</fullName>
    </recommendedName>
</protein>
<evidence type="ECO:0000313" key="9">
    <source>
        <dbReference type="EMBL" id="TGE38423.1"/>
    </source>
</evidence>
<dbReference type="PANTHER" id="PTHR30429:SF0">
    <property type="entry name" value="METHIONINE-BINDING LIPOPROTEIN METQ"/>
    <property type="match status" value="1"/>
</dbReference>
<dbReference type="GO" id="GO:0016020">
    <property type="term" value="C:membrane"/>
    <property type="evidence" value="ECO:0007669"/>
    <property type="project" value="UniProtKB-SubCell"/>
</dbReference>
<evidence type="ECO:0000256" key="3">
    <source>
        <dbReference type="ARBA" id="ARBA00023136"/>
    </source>
</evidence>
<name>A0A4Z0R8E7_9FIRM</name>
<dbReference type="Proteomes" id="UP000298460">
    <property type="component" value="Unassembled WGS sequence"/>
</dbReference>
<keyword evidence="3" id="KW-0472">Membrane</keyword>
<dbReference type="Pfam" id="PF03180">
    <property type="entry name" value="Lipoprotein_9"/>
    <property type="match status" value="1"/>
</dbReference>
<gene>
    <name evidence="9" type="ORF">E4K67_10780</name>
</gene>
<comment type="caution">
    <text evidence="9">The sequence shown here is derived from an EMBL/GenBank/DDBJ whole genome shotgun (WGS) entry which is preliminary data.</text>
</comment>
<evidence type="ECO:0000313" key="10">
    <source>
        <dbReference type="Proteomes" id="UP000298460"/>
    </source>
</evidence>
<dbReference type="PROSITE" id="PS51257">
    <property type="entry name" value="PROKAR_LIPOPROTEIN"/>
    <property type="match status" value="1"/>
</dbReference>
<organism evidence="9 10">
    <name type="scientific">Desulfosporosinus fructosivorans</name>
    <dbReference type="NCBI Taxonomy" id="2018669"/>
    <lineage>
        <taxon>Bacteria</taxon>
        <taxon>Bacillati</taxon>
        <taxon>Bacillota</taxon>
        <taxon>Clostridia</taxon>
        <taxon>Eubacteriales</taxon>
        <taxon>Desulfitobacteriaceae</taxon>
        <taxon>Desulfosporosinus</taxon>
    </lineage>
</organism>
<dbReference type="InterPro" id="IPR004872">
    <property type="entry name" value="Lipoprotein_NlpA"/>
</dbReference>
<feature type="lipid moiety-binding region" description="S-diacylglycerol cysteine" evidence="7">
    <location>
        <position position="28"/>
    </location>
</feature>
<evidence type="ECO:0000256" key="6">
    <source>
        <dbReference type="PIRNR" id="PIRNR002854"/>
    </source>
</evidence>
<proteinExistence type="inferred from homology"/>
<dbReference type="OrthoDB" id="9812878at2"/>